<sequence>MGSDKTMCWNGWLHLLLLNSLLIITTAGFRLVKFDVPRFAVLGSDVTLICQFDLGGDRLYSVKWYKEHVEFYRYIPSGWPMMQTAYQIEGATVDLARSDDQRLHLRNIILSSEGNYRCEVSIEAPSFQTFTKTGVMQVI</sequence>
<keyword evidence="1" id="KW-1133">Transmembrane helix</keyword>
<gene>
    <name evidence="3" type="ORF">MNOR_LOCUS13792</name>
</gene>
<dbReference type="Gene3D" id="2.60.40.10">
    <property type="entry name" value="Immunoglobulins"/>
    <property type="match status" value="1"/>
</dbReference>
<dbReference type="AlphaFoldDB" id="A0AAV2QKH2"/>
<proteinExistence type="predicted"/>
<evidence type="ECO:0000256" key="1">
    <source>
        <dbReference type="SAM" id="Phobius"/>
    </source>
</evidence>
<dbReference type="InterPro" id="IPR013783">
    <property type="entry name" value="Ig-like_fold"/>
</dbReference>
<accession>A0AAV2QKH2</accession>
<feature type="non-terminal residue" evidence="3">
    <location>
        <position position="139"/>
    </location>
</feature>
<name>A0AAV2QKH2_MEGNR</name>
<evidence type="ECO:0000313" key="3">
    <source>
        <dbReference type="EMBL" id="CAL4089391.1"/>
    </source>
</evidence>
<dbReference type="EMBL" id="CAXKWB010008032">
    <property type="protein sequence ID" value="CAL4089391.1"/>
    <property type="molecule type" value="Genomic_DNA"/>
</dbReference>
<dbReference type="PANTHER" id="PTHR21261">
    <property type="entry name" value="BEAT PROTEIN"/>
    <property type="match status" value="1"/>
</dbReference>
<evidence type="ECO:0000259" key="2">
    <source>
        <dbReference type="PROSITE" id="PS50835"/>
    </source>
</evidence>
<dbReference type="PROSITE" id="PS50835">
    <property type="entry name" value="IG_LIKE"/>
    <property type="match status" value="1"/>
</dbReference>
<dbReference type="SUPFAM" id="SSF48726">
    <property type="entry name" value="Immunoglobulin"/>
    <property type="match status" value="1"/>
</dbReference>
<reference evidence="3 4" key="1">
    <citation type="submission" date="2024-05" db="EMBL/GenBank/DDBJ databases">
        <authorList>
            <person name="Wallberg A."/>
        </authorList>
    </citation>
    <scope>NUCLEOTIDE SEQUENCE [LARGE SCALE GENOMIC DNA]</scope>
</reference>
<dbReference type="FunFam" id="2.60.40.10:FF:000437">
    <property type="entry name" value="Beat-IIIc, isoform A"/>
    <property type="match status" value="1"/>
</dbReference>
<keyword evidence="1" id="KW-0812">Transmembrane</keyword>
<dbReference type="InterPro" id="IPR036179">
    <property type="entry name" value="Ig-like_dom_sf"/>
</dbReference>
<protein>
    <recommendedName>
        <fullName evidence="2">Ig-like domain-containing protein</fullName>
    </recommendedName>
</protein>
<keyword evidence="1" id="KW-0472">Membrane</keyword>
<dbReference type="InterPro" id="IPR007110">
    <property type="entry name" value="Ig-like_dom"/>
</dbReference>
<comment type="caution">
    <text evidence="3">The sequence shown here is derived from an EMBL/GenBank/DDBJ whole genome shotgun (WGS) entry which is preliminary data.</text>
</comment>
<dbReference type="Proteomes" id="UP001497623">
    <property type="component" value="Unassembled WGS sequence"/>
</dbReference>
<dbReference type="Pfam" id="PF13895">
    <property type="entry name" value="Ig_2"/>
    <property type="match status" value="1"/>
</dbReference>
<organism evidence="3 4">
    <name type="scientific">Meganyctiphanes norvegica</name>
    <name type="common">Northern krill</name>
    <name type="synonym">Thysanopoda norvegica</name>
    <dbReference type="NCBI Taxonomy" id="48144"/>
    <lineage>
        <taxon>Eukaryota</taxon>
        <taxon>Metazoa</taxon>
        <taxon>Ecdysozoa</taxon>
        <taxon>Arthropoda</taxon>
        <taxon>Crustacea</taxon>
        <taxon>Multicrustacea</taxon>
        <taxon>Malacostraca</taxon>
        <taxon>Eumalacostraca</taxon>
        <taxon>Eucarida</taxon>
        <taxon>Euphausiacea</taxon>
        <taxon>Euphausiidae</taxon>
        <taxon>Meganyctiphanes</taxon>
    </lineage>
</organism>
<feature type="domain" description="Ig-like" evidence="2">
    <location>
        <begin position="43"/>
        <end position="128"/>
    </location>
</feature>
<dbReference type="PANTHER" id="PTHR21261:SF15">
    <property type="entry name" value="BEATEN PATH IIIA, ISOFORM D-RELATED"/>
    <property type="match status" value="1"/>
</dbReference>
<feature type="transmembrane region" description="Helical" evidence="1">
    <location>
        <begin position="12"/>
        <end position="32"/>
    </location>
</feature>
<keyword evidence="4" id="KW-1185">Reference proteome</keyword>
<evidence type="ECO:0000313" key="4">
    <source>
        <dbReference type="Proteomes" id="UP001497623"/>
    </source>
</evidence>